<dbReference type="Pfam" id="PF01196">
    <property type="entry name" value="Ribosomal_L17"/>
    <property type="match status" value="1"/>
</dbReference>
<keyword evidence="2 4" id="KW-0689">Ribosomal protein</keyword>
<dbReference type="RefSeq" id="WP_066737561.1">
    <property type="nucleotide sequence ID" value="NZ_JAJCIQ010000005.1"/>
</dbReference>
<evidence type="ECO:0000313" key="6">
    <source>
        <dbReference type="Proteomes" id="UP001299546"/>
    </source>
</evidence>
<comment type="similarity">
    <text evidence="1 4">Belongs to the bacterial ribosomal protein bL17 family.</text>
</comment>
<dbReference type="GO" id="GO:0005840">
    <property type="term" value="C:ribosome"/>
    <property type="evidence" value="ECO:0007669"/>
    <property type="project" value="UniProtKB-KW"/>
</dbReference>
<proteinExistence type="inferred from homology"/>
<dbReference type="PANTHER" id="PTHR14413">
    <property type="entry name" value="RIBOSOMAL PROTEIN L17"/>
    <property type="match status" value="1"/>
</dbReference>
<keyword evidence="6" id="KW-1185">Reference proteome</keyword>
<evidence type="ECO:0000256" key="2">
    <source>
        <dbReference type="ARBA" id="ARBA00022980"/>
    </source>
</evidence>
<evidence type="ECO:0000256" key="4">
    <source>
        <dbReference type="HAMAP-Rule" id="MF_01368"/>
    </source>
</evidence>
<reference evidence="5 6" key="1">
    <citation type="submission" date="2021-10" db="EMBL/GenBank/DDBJ databases">
        <title>Collection of gut derived symbiotic bacterial strains cultured from healthy donors.</title>
        <authorList>
            <person name="Lin H."/>
            <person name="Littmann E."/>
            <person name="Kohout C."/>
            <person name="Pamer E.G."/>
        </authorList>
    </citation>
    <scope>NUCLEOTIDE SEQUENCE [LARGE SCALE GENOMIC DNA]</scope>
    <source>
        <strain evidence="5 6">DFI.1.165</strain>
    </source>
</reference>
<keyword evidence="3 4" id="KW-0687">Ribonucleoprotein</keyword>
<dbReference type="HAMAP" id="MF_01368">
    <property type="entry name" value="Ribosomal_bL17"/>
    <property type="match status" value="1"/>
</dbReference>
<evidence type="ECO:0000256" key="3">
    <source>
        <dbReference type="ARBA" id="ARBA00023274"/>
    </source>
</evidence>
<evidence type="ECO:0000313" key="5">
    <source>
        <dbReference type="EMBL" id="MCB7387461.1"/>
    </source>
</evidence>
<dbReference type="EMBL" id="JAJCIS010000004">
    <property type="protein sequence ID" value="MCB7387461.1"/>
    <property type="molecule type" value="Genomic_DNA"/>
</dbReference>
<evidence type="ECO:0000256" key="1">
    <source>
        <dbReference type="ARBA" id="ARBA00008777"/>
    </source>
</evidence>
<gene>
    <name evidence="4" type="primary">rplQ</name>
    <name evidence="5" type="ORF">LIZ65_09175</name>
</gene>
<dbReference type="SUPFAM" id="SSF64263">
    <property type="entry name" value="Prokaryotic ribosomal protein L17"/>
    <property type="match status" value="1"/>
</dbReference>
<sequence>MAKYRKLGRTSSQRKALLRNQVTMLLQHGKIRTTEAKAKEIRKIAEGLIASAVKEKDNFEEVTIKAKVARKDKDGKRVKEVVDGKKVTVYDEVEKTIKKDAPSRLHARRQMLKVLYPVKEVPAGNAGRKKNTKEVDLVDKLFTEIAPKYVDRNGGYTRIIKIGQRKGDAAMEVLIELV</sequence>
<dbReference type="InterPro" id="IPR036373">
    <property type="entry name" value="Ribosomal_bL17_sf"/>
</dbReference>
<protein>
    <recommendedName>
        <fullName evidence="4">Large ribosomal subunit protein bL17</fullName>
    </recommendedName>
</protein>
<organism evidence="5 6">
    <name type="scientific">Bariatricus massiliensis</name>
    <dbReference type="NCBI Taxonomy" id="1745713"/>
    <lineage>
        <taxon>Bacteria</taxon>
        <taxon>Bacillati</taxon>
        <taxon>Bacillota</taxon>
        <taxon>Clostridia</taxon>
        <taxon>Lachnospirales</taxon>
        <taxon>Lachnospiraceae</taxon>
        <taxon>Bariatricus</taxon>
    </lineage>
</organism>
<name>A0ABS8DGC1_9FIRM</name>
<dbReference type="PANTHER" id="PTHR14413:SF16">
    <property type="entry name" value="LARGE RIBOSOMAL SUBUNIT PROTEIN BL17M"/>
    <property type="match status" value="1"/>
</dbReference>
<comment type="subunit">
    <text evidence="4">Part of the 50S ribosomal subunit. Contacts protein L32.</text>
</comment>
<comment type="caution">
    <text evidence="5">The sequence shown here is derived from an EMBL/GenBank/DDBJ whole genome shotgun (WGS) entry which is preliminary data.</text>
</comment>
<dbReference type="InterPro" id="IPR000456">
    <property type="entry name" value="Ribosomal_bL17"/>
</dbReference>
<accession>A0ABS8DGC1</accession>
<dbReference type="Proteomes" id="UP001299546">
    <property type="component" value="Unassembled WGS sequence"/>
</dbReference>
<dbReference type="Gene3D" id="3.90.1030.10">
    <property type="entry name" value="Ribosomal protein L17"/>
    <property type="match status" value="1"/>
</dbReference>